<evidence type="ECO:0000256" key="1">
    <source>
        <dbReference type="ARBA" id="ARBA00009091"/>
    </source>
</evidence>
<proteinExistence type="inferred from homology"/>
<organism evidence="5">
    <name type="scientific">marine metagenome</name>
    <dbReference type="NCBI Taxonomy" id="408172"/>
    <lineage>
        <taxon>unclassified sequences</taxon>
        <taxon>metagenomes</taxon>
        <taxon>ecological metagenomes</taxon>
    </lineage>
</organism>
<keyword evidence="4" id="KW-0812">Transmembrane</keyword>
<dbReference type="GO" id="GO:0050821">
    <property type="term" value="P:protein stabilization"/>
    <property type="evidence" value="ECO:0007669"/>
    <property type="project" value="TreeGrafter"/>
</dbReference>
<dbReference type="Pfam" id="PF03938">
    <property type="entry name" value="OmpH"/>
    <property type="match status" value="1"/>
</dbReference>
<dbReference type="InterPro" id="IPR005632">
    <property type="entry name" value="Chaperone_Skp"/>
</dbReference>
<dbReference type="SUPFAM" id="SSF111384">
    <property type="entry name" value="OmpH-like"/>
    <property type="match status" value="1"/>
</dbReference>
<gene>
    <name evidence="5" type="ORF">METZ01_LOCUS98714</name>
</gene>
<reference evidence="5" key="1">
    <citation type="submission" date="2018-05" db="EMBL/GenBank/DDBJ databases">
        <authorList>
            <person name="Lanie J.A."/>
            <person name="Ng W.-L."/>
            <person name="Kazmierczak K.M."/>
            <person name="Andrzejewski T.M."/>
            <person name="Davidsen T.M."/>
            <person name="Wayne K.J."/>
            <person name="Tettelin H."/>
            <person name="Glass J.I."/>
            <person name="Rusch D."/>
            <person name="Podicherti R."/>
            <person name="Tsui H.-C.T."/>
            <person name="Winkler M.E."/>
        </authorList>
    </citation>
    <scope>NUCLEOTIDE SEQUENCE</scope>
</reference>
<feature type="coiled-coil region" evidence="3">
    <location>
        <begin position="53"/>
        <end position="106"/>
    </location>
</feature>
<dbReference type="PANTHER" id="PTHR35089:SF1">
    <property type="entry name" value="CHAPERONE PROTEIN SKP"/>
    <property type="match status" value="1"/>
</dbReference>
<dbReference type="Gene3D" id="3.30.910.20">
    <property type="entry name" value="Skp domain"/>
    <property type="match status" value="1"/>
</dbReference>
<evidence type="ECO:0000256" key="2">
    <source>
        <dbReference type="ARBA" id="ARBA00022729"/>
    </source>
</evidence>
<dbReference type="AlphaFoldDB" id="A0A381W006"/>
<accession>A0A381W006</accession>
<feature type="non-terminal residue" evidence="5">
    <location>
        <position position="1"/>
    </location>
</feature>
<sequence length="178" mass="20941">VNKHTKYIFTLISVVFFPMILFGQLKVGYVASDRIRMEYEEFKESESQLQLDFQKIQFEYQEMLKELDSLKQAFDTQRLMSSPEWRREKEQNIKDKEMAIQNFQAKKVGPEGDLVKKQSQMEYELLSKVKKAVDNVAIEKGYDFIFDGSISLLYGKPTHDLTDDVLHELRKISNNTPK</sequence>
<protein>
    <recommendedName>
        <fullName evidence="6">OmpH family outer membrane protein</fullName>
    </recommendedName>
</protein>
<evidence type="ECO:0008006" key="6">
    <source>
        <dbReference type="Google" id="ProtNLM"/>
    </source>
</evidence>
<dbReference type="InterPro" id="IPR024930">
    <property type="entry name" value="Skp_dom_sf"/>
</dbReference>
<dbReference type="EMBL" id="UINC01010296">
    <property type="protein sequence ID" value="SVA45860.1"/>
    <property type="molecule type" value="Genomic_DNA"/>
</dbReference>
<keyword evidence="2" id="KW-0732">Signal</keyword>
<evidence type="ECO:0000313" key="5">
    <source>
        <dbReference type="EMBL" id="SVA45860.1"/>
    </source>
</evidence>
<keyword evidence="4" id="KW-1133">Transmembrane helix</keyword>
<comment type="similarity">
    <text evidence="1">Belongs to the Skp family.</text>
</comment>
<dbReference type="SMART" id="SM00935">
    <property type="entry name" value="OmpH"/>
    <property type="match status" value="1"/>
</dbReference>
<dbReference type="GO" id="GO:0005829">
    <property type="term" value="C:cytosol"/>
    <property type="evidence" value="ECO:0007669"/>
    <property type="project" value="TreeGrafter"/>
</dbReference>
<evidence type="ECO:0000256" key="3">
    <source>
        <dbReference type="SAM" id="Coils"/>
    </source>
</evidence>
<dbReference type="PANTHER" id="PTHR35089">
    <property type="entry name" value="CHAPERONE PROTEIN SKP"/>
    <property type="match status" value="1"/>
</dbReference>
<feature type="transmembrane region" description="Helical" evidence="4">
    <location>
        <begin position="6"/>
        <end position="27"/>
    </location>
</feature>
<keyword evidence="4" id="KW-0472">Membrane</keyword>
<name>A0A381W006_9ZZZZ</name>
<dbReference type="GO" id="GO:0051082">
    <property type="term" value="F:unfolded protein binding"/>
    <property type="evidence" value="ECO:0007669"/>
    <property type="project" value="InterPro"/>
</dbReference>
<keyword evidence="3" id="KW-0175">Coiled coil</keyword>
<evidence type="ECO:0000256" key="4">
    <source>
        <dbReference type="SAM" id="Phobius"/>
    </source>
</evidence>